<keyword evidence="2" id="KW-1185">Reference proteome</keyword>
<proteinExistence type="predicted"/>
<name>A0AAU9KEH2_9CILI</name>
<sequence length="314" mass="35719">MCINSSLKVNNFVKMDTAPSESELFPEYFITTDGNVVKEKVTEKGIERSKKHTKSLITHFLNIGAKRMPVSVDKIGNLLRAGRVVRLSSPTKGYEVTKSVNDLITKEKSVKYPKDIIATASEELDMSTLTALFQKSGDSRRKSRIPEMAPIKKPEIVYEEEKEEIIKIINVPAPRLDGLRRSISVTSFSKPRTRYHSKTFSSGLESTIPSNKTDIGFFDQEKKIIEKKRPSSTGNFMRPTFSSTSAYVTSLNKLLPKINRSLTKEELINKLPKKLSRKRGYTRRKSIELLRTLKMIHIYKGENSKIDIENSKDK</sequence>
<accession>A0AAU9KEH2</accession>
<dbReference type="Proteomes" id="UP001162131">
    <property type="component" value="Unassembled WGS sequence"/>
</dbReference>
<organism evidence="1 2">
    <name type="scientific">Blepharisma stoltei</name>
    <dbReference type="NCBI Taxonomy" id="1481888"/>
    <lineage>
        <taxon>Eukaryota</taxon>
        <taxon>Sar</taxon>
        <taxon>Alveolata</taxon>
        <taxon>Ciliophora</taxon>
        <taxon>Postciliodesmatophora</taxon>
        <taxon>Heterotrichea</taxon>
        <taxon>Heterotrichida</taxon>
        <taxon>Blepharismidae</taxon>
        <taxon>Blepharisma</taxon>
    </lineage>
</organism>
<dbReference type="EMBL" id="CAJZBQ010000057">
    <property type="protein sequence ID" value="CAG9334036.1"/>
    <property type="molecule type" value="Genomic_DNA"/>
</dbReference>
<protein>
    <submittedName>
        <fullName evidence="1">Uncharacterized protein</fullName>
    </submittedName>
</protein>
<dbReference type="AlphaFoldDB" id="A0AAU9KEH2"/>
<evidence type="ECO:0000313" key="1">
    <source>
        <dbReference type="EMBL" id="CAG9334036.1"/>
    </source>
</evidence>
<reference evidence="1" key="1">
    <citation type="submission" date="2021-09" db="EMBL/GenBank/DDBJ databases">
        <authorList>
            <consortium name="AG Swart"/>
            <person name="Singh M."/>
            <person name="Singh A."/>
            <person name="Seah K."/>
            <person name="Emmerich C."/>
        </authorList>
    </citation>
    <scope>NUCLEOTIDE SEQUENCE</scope>
    <source>
        <strain evidence="1">ATCC30299</strain>
    </source>
</reference>
<comment type="caution">
    <text evidence="1">The sequence shown here is derived from an EMBL/GenBank/DDBJ whole genome shotgun (WGS) entry which is preliminary data.</text>
</comment>
<evidence type="ECO:0000313" key="2">
    <source>
        <dbReference type="Proteomes" id="UP001162131"/>
    </source>
</evidence>
<gene>
    <name evidence="1" type="ORF">BSTOLATCC_MIC59841</name>
</gene>